<dbReference type="KEGG" id="cyj:Cyan7822_4411"/>
<evidence type="ECO:0000313" key="2">
    <source>
        <dbReference type="Proteomes" id="UP000008206"/>
    </source>
</evidence>
<dbReference type="Proteomes" id="UP000008206">
    <property type="component" value="Chromosome"/>
</dbReference>
<sequence length="122" mass="14130">MSEQLSLGNDQSCIGIRIDKSFGYQESVKLAEKIVLLAHQYKVTKFLIDVRSSSYQGSLSSQYFFVNKELTRINPKRRFTVAILASLEDNSYDFLPVVAHNNGYRLRVFKDQVQAIKWLQDY</sequence>
<gene>
    <name evidence="1" type="ordered locus">Cyan7822_4411</name>
</gene>
<name>E0UB80_GLOV7</name>
<keyword evidence="2" id="KW-1185">Reference proteome</keyword>
<reference evidence="2" key="1">
    <citation type="journal article" date="2011" name="MBio">
        <title>Novel metabolic attributes of the genus Cyanothece, comprising a group of unicellular nitrogen-fixing Cyanobacteria.</title>
        <authorList>
            <person name="Bandyopadhyay A."/>
            <person name="Elvitigala T."/>
            <person name="Welsh E."/>
            <person name="Stockel J."/>
            <person name="Liberton M."/>
            <person name="Min H."/>
            <person name="Sherman L.A."/>
            <person name="Pakrasi H.B."/>
        </authorList>
    </citation>
    <scope>NUCLEOTIDE SEQUENCE [LARGE SCALE GENOMIC DNA]</scope>
    <source>
        <strain evidence="2">PCC 7822</strain>
    </source>
</reference>
<dbReference type="EMBL" id="CP002198">
    <property type="protein sequence ID" value="ADN16325.1"/>
    <property type="molecule type" value="Genomic_DNA"/>
</dbReference>
<organism evidence="1 2">
    <name type="scientific">Gloeothece verrucosa (strain PCC 7822)</name>
    <name type="common">Cyanothece sp. (strain PCC 7822)</name>
    <dbReference type="NCBI Taxonomy" id="497965"/>
    <lineage>
        <taxon>Bacteria</taxon>
        <taxon>Bacillati</taxon>
        <taxon>Cyanobacteriota</taxon>
        <taxon>Cyanophyceae</taxon>
        <taxon>Oscillatoriophycideae</taxon>
        <taxon>Chroococcales</taxon>
        <taxon>Aphanothecaceae</taxon>
        <taxon>Gloeothece</taxon>
        <taxon>Gloeothece verrucosa</taxon>
    </lineage>
</organism>
<accession>E0UB80</accession>
<protein>
    <recommendedName>
        <fullName evidence="3">STAS/SEC14 domain-containing protein</fullName>
    </recommendedName>
</protein>
<evidence type="ECO:0008006" key="3">
    <source>
        <dbReference type="Google" id="ProtNLM"/>
    </source>
</evidence>
<evidence type="ECO:0000313" key="1">
    <source>
        <dbReference type="EMBL" id="ADN16325.1"/>
    </source>
</evidence>
<dbReference type="AlphaFoldDB" id="E0UB80"/>
<dbReference type="HOGENOM" id="CLU_2022896_0_0_3"/>
<proteinExistence type="predicted"/>